<dbReference type="AlphaFoldDB" id="A0A101QMD1"/>
<organism evidence="2 3">
    <name type="scientific">Streptomyces corchorusii</name>
    <name type="common">Streptomyces chibaensis</name>
    <dbReference type="NCBI Taxonomy" id="1903"/>
    <lineage>
        <taxon>Bacteria</taxon>
        <taxon>Bacillati</taxon>
        <taxon>Actinomycetota</taxon>
        <taxon>Actinomycetes</taxon>
        <taxon>Kitasatosporales</taxon>
        <taxon>Streptomycetaceae</taxon>
        <taxon>Streptomyces</taxon>
    </lineage>
</organism>
<dbReference type="Proteomes" id="UP000053398">
    <property type="component" value="Unassembled WGS sequence"/>
</dbReference>
<gene>
    <name evidence="2" type="ORF">AQJ11_03020</name>
</gene>
<sequence>MRHREGCKGPHLNPGETAIPAGDVRKGDIVLAATIELNGHTDRLDHATPYTADPRPDDPGCGCAGHRSLTAEDRAKPLVVLYDGPIWDGACDVVPADALVIIRERAEERPAPSREQSGMDVLRDLLRL</sequence>
<protein>
    <submittedName>
        <fullName evidence="2">Uncharacterized protein</fullName>
    </submittedName>
</protein>
<evidence type="ECO:0000313" key="2">
    <source>
        <dbReference type="EMBL" id="KUN32513.1"/>
    </source>
</evidence>
<reference evidence="2 3" key="1">
    <citation type="submission" date="2015-10" db="EMBL/GenBank/DDBJ databases">
        <title>Draft genome sequence of Streptomyces corchorusii DSM 40340, type strain for the species Streptomyces corchorusii.</title>
        <authorList>
            <person name="Ruckert C."/>
            <person name="Winkler A."/>
            <person name="Kalinowski J."/>
            <person name="Kampfer P."/>
            <person name="Glaeser S."/>
        </authorList>
    </citation>
    <scope>NUCLEOTIDE SEQUENCE [LARGE SCALE GENOMIC DNA]</scope>
    <source>
        <strain evidence="2 3">DSM 40340</strain>
    </source>
</reference>
<name>A0A101QMD1_STRCK</name>
<comment type="caution">
    <text evidence="2">The sequence shown here is derived from an EMBL/GenBank/DDBJ whole genome shotgun (WGS) entry which is preliminary data.</text>
</comment>
<evidence type="ECO:0000313" key="3">
    <source>
        <dbReference type="Proteomes" id="UP000053398"/>
    </source>
</evidence>
<proteinExistence type="predicted"/>
<accession>A0A101QMD1</accession>
<dbReference type="EMBL" id="LMWP01000002">
    <property type="protein sequence ID" value="KUN32513.1"/>
    <property type="molecule type" value="Genomic_DNA"/>
</dbReference>
<feature type="region of interest" description="Disordered" evidence="1">
    <location>
        <begin position="1"/>
        <end position="21"/>
    </location>
</feature>
<keyword evidence="3" id="KW-1185">Reference proteome</keyword>
<evidence type="ECO:0000256" key="1">
    <source>
        <dbReference type="SAM" id="MobiDB-lite"/>
    </source>
</evidence>
<dbReference type="RefSeq" id="WP_059261724.1">
    <property type="nucleotide sequence ID" value="NZ_KQ948351.1"/>
</dbReference>